<proteinExistence type="predicted"/>
<keyword evidence="2" id="KW-1185">Reference proteome</keyword>
<name>A0A514DKH8_9CAUD</name>
<protein>
    <submittedName>
        <fullName evidence="1">Methyltransferase</fullName>
    </submittedName>
</protein>
<sequence length="185" mass="20755">MTDHIPADKVREIIAAHRCGARRRAGAILDALESLLPAPPLPTLADMTDERALFVDERVESAEVCDGRTVTVSPDIQADFRNLPFPDEQFFHVVFDPPHLKRLGETSWTRVKYGALFPTWRDDLAAGFAECFRVLRTGGTLIFKWNEDQIPVGEVLALTDAKPLYGHRSGRASKTHWIAFIKETS</sequence>
<gene>
    <name evidence="1" type="primary">55</name>
    <name evidence="1" type="ORF">SEA_ADELAIDE_55</name>
</gene>
<accession>A0A514DKH8</accession>
<dbReference type="GeneID" id="55619506"/>
<reference evidence="1 2" key="1">
    <citation type="submission" date="2019-05" db="EMBL/GenBank/DDBJ databases">
        <authorList>
            <person name="Albert R.M."/>
            <person name="Nur A.I."/>
            <person name="Ayala A."/>
            <person name="Bradley M.S."/>
            <person name="Burch R.E."/>
            <person name="Chen M."/>
            <person name="Dulaney A."/>
            <person name="Kakulamarri P.S."/>
            <person name="Kelly K.U."/>
            <person name="Maynor S.D."/>
            <person name="Perritt S.E."/>
            <person name="Praveen H."/>
            <person name="Slemons D.M."/>
            <person name="Snidow C.R."/>
            <person name="Thalluri S."/>
            <person name="Vyawahare A.K."/>
            <person name="Williams M.R."/>
            <person name="Monti D.L."/>
            <person name="Garlena R.A."/>
            <person name="Russell D.A."/>
            <person name="Pope W.H."/>
            <person name="Jacobs-Sera D."/>
            <person name="Hatfull G.F."/>
        </authorList>
    </citation>
    <scope>NUCLEOTIDE SEQUENCE [LARGE SCALE GENOMIC DNA]</scope>
</reference>
<evidence type="ECO:0000313" key="1">
    <source>
        <dbReference type="EMBL" id="QDH94131.1"/>
    </source>
</evidence>
<evidence type="ECO:0000313" key="2">
    <source>
        <dbReference type="Proteomes" id="UP000320210"/>
    </source>
</evidence>
<dbReference type="GO" id="GO:0032259">
    <property type="term" value="P:methylation"/>
    <property type="evidence" value="ECO:0007669"/>
    <property type="project" value="UniProtKB-KW"/>
</dbReference>
<dbReference type="KEGG" id="vg:55619506"/>
<dbReference type="GO" id="GO:0008168">
    <property type="term" value="F:methyltransferase activity"/>
    <property type="evidence" value="ECO:0007669"/>
    <property type="project" value="UniProtKB-KW"/>
</dbReference>
<dbReference type="RefSeq" id="YP_009849093.1">
    <property type="nucleotide sequence ID" value="NC_048791.1"/>
</dbReference>
<dbReference type="Gene3D" id="3.40.50.150">
    <property type="entry name" value="Vaccinia Virus protein VP39"/>
    <property type="match status" value="1"/>
</dbReference>
<keyword evidence="1" id="KW-0489">Methyltransferase</keyword>
<dbReference type="InterPro" id="IPR029063">
    <property type="entry name" value="SAM-dependent_MTases_sf"/>
</dbReference>
<dbReference type="SUPFAM" id="SSF53335">
    <property type="entry name" value="S-adenosyl-L-methionine-dependent methyltransferases"/>
    <property type="match status" value="1"/>
</dbReference>
<dbReference type="Proteomes" id="UP000320210">
    <property type="component" value="Genome"/>
</dbReference>
<keyword evidence="1" id="KW-0808">Transferase</keyword>
<organism evidence="1 2">
    <name type="scientific">Corynebacterium phage Adelaide</name>
    <dbReference type="NCBI Taxonomy" id="2588499"/>
    <lineage>
        <taxon>Viruses</taxon>
        <taxon>Duplodnaviria</taxon>
        <taxon>Heunggongvirae</taxon>
        <taxon>Uroviricota</taxon>
        <taxon>Caudoviricetes</taxon>
        <taxon>Samwavirus</taxon>
        <taxon>Samwavirus adelaide</taxon>
    </lineage>
</organism>
<dbReference type="EMBL" id="MK977715">
    <property type="protein sequence ID" value="QDH94131.1"/>
    <property type="molecule type" value="Genomic_DNA"/>
</dbReference>